<dbReference type="STRING" id="13616.ENSMODP00000050492"/>
<protein>
    <submittedName>
        <fullName evidence="12">SH3 domain containing GRB2 like 3, endophilin A3</fullName>
    </submittedName>
</protein>
<dbReference type="SUPFAM" id="SSF103657">
    <property type="entry name" value="BAR/IMD domain-like"/>
    <property type="match status" value="1"/>
</dbReference>
<dbReference type="GO" id="GO:0042802">
    <property type="term" value="F:identical protein binding"/>
    <property type="evidence" value="ECO:0007669"/>
    <property type="project" value="Ensembl"/>
</dbReference>
<dbReference type="OMA" id="NEMDMIE"/>
<dbReference type="Proteomes" id="UP000002280">
    <property type="component" value="Chromosome 1"/>
</dbReference>
<keyword evidence="4 9" id="KW-0728">SH3 domain</keyword>
<dbReference type="PROSITE" id="PS51021">
    <property type="entry name" value="BAR"/>
    <property type="match status" value="1"/>
</dbReference>
<feature type="domain" description="SH3" evidence="10">
    <location>
        <begin position="332"/>
        <end position="391"/>
    </location>
</feature>
<evidence type="ECO:0000259" key="10">
    <source>
        <dbReference type="PROSITE" id="PS50002"/>
    </source>
</evidence>
<gene>
    <name evidence="12" type="primary">SH3GL3</name>
</gene>
<dbReference type="InterPro" id="IPR027267">
    <property type="entry name" value="AH/BAR_dom_sf"/>
</dbReference>
<keyword evidence="7" id="KW-0446">Lipid-binding</keyword>
<dbReference type="GO" id="GO:0016020">
    <property type="term" value="C:membrane"/>
    <property type="evidence" value="ECO:0007669"/>
    <property type="project" value="UniProtKB-SubCell"/>
</dbReference>
<dbReference type="GO" id="GO:0005737">
    <property type="term" value="C:cytoplasm"/>
    <property type="evidence" value="ECO:0000318"/>
    <property type="project" value="GO_Central"/>
</dbReference>
<evidence type="ECO:0000256" key="7">
    <source>
        <dbReference type="ARBA" id="ARBA00023121"/>
    </source>
</evidence>
<evidence type="ECO:0000256" key="4">
    <source>
        <dbReference type="ARBA" id="ARBA00022443"/>
    </source>
</evidence>
<accession>A0A5F8GSQ6</accession>
<dbReference type="Bgee" id="ENSMODG00000019381">
    <property type="expression patterns" value="Expressed in spermatid and 17 other cell types or tissues"/>
</dbReference>
<dbReference type="PANTHER" id="PTHR14167:SF45">
    <property type="entry name" value="ENDOPHILIN-A3"/>
    <property type="match status" value="1"/>
</dbReference>
<reference evidence="12" key="3">
    <citation type="submission" date="2025-09" db="UniProtKB">
        <authorList>
            <consortium name="Ensembl"/>
        </authorList>
    </citation>
    <scope>IDENTIFICATION</scope>
</reference>
<reference evidence="12" key="2">
    <citation type="submission" date="2025-08" db="UniProtKB">
        <authorList>
            <consortium name="Ensembl"/>
        </authorList>
    </citation>
    <scope>IDENTIFICATION</scope>
</reference>
<dbReference type="GeneTree" id="ENSGT00940000157398"/>
<dbReference type="GO" id="GO:0008289">
    <property type="term" value="F:lipid binding"/>
    <property type="evidence" value="ECO:0007669"/>
    <property type="project" value="UniProtKB-KW"/>
</dbReference>
<keyword evidence="13" id="KW-1185">Reference proteome</keyword>
<name>A0A5F8GSQ6_MONDO</name>
<dbReference type="Ensembl" id="ENSMODT00000066216.1">
    <property type="protein sequence ID" value="ENSMODP00000050492.1"/>
    <property type="gene ID" value="ENSMODG00000019381.4"/>
</dbReference>
<dbReference type="CDD" id="cd11803">
    <property type="entry name" value="SH3_Endophilin_A"/>
    <property type="match status" value="1"/>
</dbReference>
<dbReference type="PROSITE" id="PS50002">
    <property type="entry name" value="SH3"/>
    <property type="match status" value="1"/>
</dbReference>
<dbReference type="Pfam" id="PF00018">
    <property type="entry name" value="SH3_1"/>
    <property type="match status" value="1"/>
</dbReference>
<evidence type="ECO:0000256" key="2">
    <source>
        <dbReference type="ARBA" id="ARBA00004412"/>
    </source>
</evidence>
<evidence type="ECO:0000256" key="9">
    <source>
        <dbReference type="PROSITE-ProRule" id="PRU00192"/>
    </source>
</evidence>
<proteinExistence type="inferred from homology"/>
<evidence type="ECO:0000256" key="8">
    <source>
        <dbReference type="ARBA" id="ARBA00023136"/>
    </source>
</evidence>
<dbReference type="GO" id="GO:0098978">
    <property type="term" value="C:glutamatergic synapse"/>
    <property type="evidence" value="ECO:0000318"/>
    <property type="project" value="GO_Central"/>
</dbReference>
<dbReference type="InParanoid" id="A0A5F8GSQ6"/>
<feature type="domain" description="BAR" evidence="11">
    <location>
        <begin position="18"/>
        <end position="298"/>
    </location>
</feature>
<evidence type="ECO:0000313" key="13">
    <source>
        <dbReference type="Proteomes" id="UP000002280"/>
    </source>
</evidence>
<evidence type="ECO:0000256" key="3">
    <source>
        <dbReference type="ARBA" id="ARBA00006697"/>
    </source>
</evidence>
<reference evidence="12 13" key="1">
    <citation type="journal article" date="2007" name="Nature">
        <title>Genome of the marsupial Monodelphis domestica reveals innovation in non-coding sequences.</title>
        <authorList>
            <person name="Mikkelsen T.S."/>
            <person name="Wakefield M.J."/>
            <person name="Aken B."/>
            <person name="Amemiya C.T."/>
            <person name="Chang J.L."/>
            <person name="Duke S."/>
            <person name="Garber M."/>
            <person name="Gentles A.J."/>
            <person name="Goodstadt L."/>
            <person name="Heger A."/>
            <person name="Jurka J."/>
            <person name="Kamal M."/>
            <person name="Mauceli E."/>
            <person name="Searle S.M."/>
            <person name="Sharpe T."/>
            <person name="Baker M.L."/>
            <person name="Batzer M.A."/>
            <person name="Benos P.V."/>
            <person name="Belov K."/>
            <person name="Clamp M."/>
            <person name="Cook A."/>
            <person name="Cuff J."/>
            <person name="Das R."/>
            <person name="Davidow L."/>
            <person name="Deakin J.E."/>
            <person name="Fazzari M.J."/>
            <person name="Glass J.L."/>
            <person name="Grabherr M."/>
            <person name="Greally J.M."/>
            <person name="Gu W."/>
            <person name="Hore T.A."/>
            <person name="Huttley G.A."/>
            <person name="Kleber M."/>
            <person name="Jirtle R.L."/>
            <person name="Koina E."/>
            <person name="Lee J.T."/>
            <person name="Mahony S."/>
            <person name="Marra M.A."/>
            <person name="Miller R.D."/>
            <person name="Nicholls R.D."/>
            <person name="Oda M."/>
            <person name="Papenfuss A.T."/>
            <person name="Parra Z.E."/>
            <person name="Pollock D.D."/>
            <person name="Ray D.A."/>
            <person name="Schein J.E."/>
            <person name="Speed T.P."/>
            <person name="Thompson K."/>
            <person name="VandeBerg J.L."/>
            <person name="Wade C.M."/>
            <person name="Walker J.A."/>
            <person name="Waters P.D."/>
            <person name="Webber C."/>
            <person name="Weidman J.R."/>
            <person name="Xie X."/>
            <person name="Zody M.C."/>
            <person name="Baldwin J."/>
            <person name="Abdouelleil A."/>
            <person name="Abdulkadir J."/>
            <person name="Abebe A."/>
            <person name="Abera B."/>
            <person name="Abreu J."/>
            <person name="Acer S.C."/>
            <person name="Aftuck L."/>
            <person name="Alexander A."/>
            <person name="An P."/>
            <person name="Anderson E."/>
            <person name="Anderson S."/>
            <person name="Arachi H."/>
            <person name="Azer M."/>
            <person name="Bachantsang P."/>
            <person name="Barry A."/>
            <person name="Bayul T."/>
            <person name="Berlin A."/>
            <person name="Bessette D."/>
            <person name="Bloom T."/>
            <person name="Bloom T."/>
            <person name="Boguslavskiy L."/>
            <person name="Bonnet C."/>
            <person name="Boukhgalter B."/>
            <person name="Bourzgui I."/>
            <person name="Brown A."/>
            <person name="Cahill P."/>
            <person name="Channer S."/>
            <person name="Cheshatsang Y."/>
            <person name="Chuda L."/>
            <person name="Citroen M."/>
            <person name="Collymore A."/>
            <person name="Cooke P."/>
            <person name="Costello M."/>
            <person name="D'Aco K."/>
            <person name="Daza R."/>
            <person name="De Haan G."/>
            <person name="DeGray S."/>
            <person name="DeMaso C."/>
            <person name="Dhargay N."/>
            <person name="Dooley K."/>
            <person name="Dooley E."/>
            <person name="Doricent M."/>
            <person name="Dorje P."/>
            <person name="Dorjee K."/>
            <person name="Dupes A."/>
            <person name="Elong R."/>
            <person name="Falk J."/>
            <person name="Farina A."/>
            <person name="Faro S."/>
            <person name="Ferguson D."/>
            <person name="Fisher S."/>
            <person name="Foley C.D."/>
            <person name="Franke A."/>
            <person name="Friedrich D."/>
            <person name="Gadbois L."/>
            <person name="Gearin G."/>
            <person name="Gearin C.R."/>
            <person name="Giannoukos G."/>
            <person name="Goode T."/>
            <person name="Graham J."/>
            <person name="Grandbois E."/>
            <person name="Grewal S."/>
            <person name="Gyaltsen K."/>
            <person name="Hafez N."/>
            <person name="Hagos B."/>
            <person name="Hall J."/>
            <person name="Henson C."/>
            <person name="Hollinger A."/>
            <person name="Honan T."/>
            <person name="Huard M.D."/>
            <person name="Hughes L."/>
            <person name="Hurhula B."/>
            <person name="Husby M.E."/>
            <person name="Kamat A."/>
            <person name="Kanga B."/>
            <person name="Kashin S."/>
            <person name="Khazanovich D."/>
            <person name="Kisner P."/>
            <person name="Lance K."/>
            <person name="Lara M."/>
            <person name="Lee W."/>
            <person name="Lennon N."/>
            <person name="Letendre F."/>
            <person name="LeVine R."/>
            <person name="Lipovsky A."/>
            <person name="Liu X."/>
            <person name="Liu J."/>
            <person name="Liu S."/>
            <person name="Lokyitsang T."/>
            <person name="Lokyitsang Y."/>
            <person name="Lubonja R."/>
            <person name="Lui A."/>
            <person name="MacDonald P."/>
            <person name="Magnisalis V."/>
            <person name="Maru K."/>
            <person name="Matthews C."/>
            <person name="McCusker W."/>
            <person name="McDonough S."/>
            <person name="Mehta T."/>
            <person name="Meldrim J."/>
            <person name="Meneus L."/>
            <person name="Mihai O."/>
            <person name="Mihalev A."/>
            <person name="Mihova T."/>
            <person name="Mittelman R."/>
            <person name="Mlenga V."/>
            <person name="Montmayeur A."/>
            <person name="Mulrain L."/>
            <person name="Navidi A."/>
            <person name="Naylor J."/>
            <person name="Negash T."/>
            <person name="Nguyen T."/>
            <person name="Nguyen N."/>
            <person name="Nicol R."/>
            <person name="Norbu C."/>
            <person name="Norbu N."/>
            <person name="Novod N."/>
            <person name="O'Neill B."/>
            <person name="Osman S."/>
            <person name="Markiewicz E."/>
            <person name="Oyono O.L."/>
            <person name="Patti C."/>
            <person name="Phunkhang P."/>
            <person name="Pierre F."/>
            <person name="Priest M."/>
            <person name="Raghuraman S."/>
            <person name="Rege F."/>
            <person name="Reyes R."/>
            <person name="Rise C."/>
            <person name="Rogov P."/>
            <person name="Ross K."/>
            <person name="Ryan E."/>
            <person name="Settipalli S."/>
            <person name="Shea T."/>
            <person name="Sherpa N."/>
            <person name="Shi L."/>
            <person name="Shih D."/>
            <person name="Sparrow T."/>
            <person name="Spaulding J."/>
            <person name="Stalker J."/>
            <person name="Stange-Thomann N."/>
            <person name="Stavropoulos S."/>
            <person name="Stone C."/>
            <person name="Strader C."/>
            <person name="Tesfaye S."/>
            <person name="Thomson T."/>
            <person name="Thoulutsang Y."/>
            <person name="Thoulutsang D."/>
            <person name="Topham K."/>
            <person name="Topping I."/>
            <person name="Tsamla T."/>
            <person name="Vassiliev H."/>
            <person name="Vo A."/>
            <person name="Wangchuk T."/>
            <person name="Wangdi T."/>
            <person name="Weiand M."/>
            <person name="Wilkinson J."/>
            <person name="Wilson A."/>
            <person name="Yadav S."/>
            <person name="Young G."/>
            <person name="Yu Q."/>
            <person name="Zembek L."/>
            <person name="Zhong D."/>
            <person name="Zimmer A."/>
            <person name="Zwirko Z."/>
            <person name="Jaffe D.B."/>
            <person name="Alvarez P."/>
            <person name="Brockman W."/>
            <person name="Butler J."/>
            <person name="Chin C."/>
            <person name="Gnerre S."/>
            <person name="MacCallum I."/>
            <person name="Graves J.A."/>
            <person name="Ponting C.P."/>
            <person name="Breen M."/>
            <person name="Samollow P.B."/>
            <person name="Lander E.S."/>
            <person name="Lindblad-Toh K."/>
        </authorList>
    </citation>
    <scope>NUCLEOTIDE SEQUENCE [LARGE SCALE GENOMIC DNA]</scope>
</reference>
<dbReference type="GO" id="GO:0005769">
    <property type="term" value="C:early endosome"/>
    <property type="evidence" value="ECO:0007669"/>
    <property type="project" value="UniProtKB-SubCell"/>
</dbReference>
<dbReference type="Gene3D" id="1.20.1270.60">
    <property type="entry name" value="Arfaptin homology (AH) domain/BAR domain"/>
    <property type="match status" value="2"/>
</dbReference>
<dbReference type="InterPro" id="IPR001452">
    <property type="entry name" value="SH3_domain"/>
</dbReference>
<dbReference type="Gene3D" id="2.30.30.40">
    <property type="entry name" value="SH3 Domains"/>
    <property type="match status" value="1"/>
</dbReference>
<keyword evidence="8" id="KW-0472">Membrane</keyword>
<dbReference type="InterPro" id="IPR035824">
    <property type="entry name" value="Endophilin_A_SH3"/>
</dbReference>
<dbReference type="Pfam" id="PF03114">
    <property type="entry name" value="BAR"/>
    <property type="match status" value="1"/>
</dbReference>
<dbReference type="PRINTS" id="PR00499">
    <property type="entry name" value="P67PHOX"/>
</dbReference>
<dbReference type="InterPro" id="IPR050384">
    <property type="entry name" value="Endophilin_SH3RF"/>
</dbReference>
<dbReference type="GO" id="GO:0006897">
    <property type="term" value="P:endocytosis"/>
    <property type="evidence" value="ECO:0007669"/>
    <property type="project" value="UniProtKB-KW"/>
</dbReference>
<keyword evidence="6" id="KW-0175">Coiled coil</keyword>
<evidence type="ECO:0000256" key="6">
    <source>
        <dbReference type="ARBA" id="ARBA00023054"/>
    </source>
</evidence>
<dbReference type="SMART" id="SM00721">
    <property type="entry name" value="BAR"/>
    <property type="match status" value="1"/>
</dbReference>
<evidence type="ECO:0000259" key="11">
    <source>
        <dbReference type="PROSITE" id="PS51021"/>
    </source>
</evidence>
<dbReference type="InterPro" id="IPR004148">
    <property type="entry name" value="BAR_dom"/>
</dbReference>
<dbReference type="AlphaFoldDB" id="A0A5F8GSQ6"/>
<comment type="subcellular location">
    <subcellularLocation>
        <location evidence="2">Early endosome</location>
    </subcellularLocation>
    <subcellularLocation>
        <location evidence="1">Membrane</location>
        <topology evidence="1">Peripheral membrane protein</topology>
    </subcellularLocation>
</comment>
<dbReference type="GO" id="GO:0098793">
    <property type="term" value="C:presynapse"/>
    <property type="evidence" value="ECO:0000318"/>
    <property type="project" value="GO_Central"/>
</dbReference>
<keyword evidence="5" id="KW-0254">Endocytosis</keyword>
<dbReference type="FunFam" id="2.30.30.40:FF:000072">
    <property type="entry name" value="Unconventional Myosin IB"/>
    <property type="match status" value="1"/>
</dbReference>
<evidence type="ECO:0000313" key="12">
    <source>
        <dbReference type="Ensembl" id="ENSMODP00000050492.1"/>
    </source>
</evidence>
<evidence type="ECO:0000256" key="1">
    <source>
        <dbReference type="ARBA" id="ARBA00004170"/>
    </source>
</evidence>
<dbReference type="SUPFAM" id="SSF50044">
    <property type="entry name" value="SH3-domain"/>
    <property type="match status" value="1"/>
</dbReference>
<comment type="similarity">
    <text evidence="3">Belongs to the endophilin family.</text>
</comment>
<organism evidence="12 13">
    <name type="scientific">Monodelphis domestica</name>
    <name type="common">Gray short-tailed opossum</name>
    <dbReference type="NCBI Taxonomy" id="13616"/>
    <lineage>
        <taxon>Eukaryota</taxon>
        <taxon>Metazoa</taxon>
        <taxon>Chordata</taxon>
        <taxon>Craniata</taxon>
        <taxon>Vertebrata</taxon>
        <taxon>Euteleostomi</taxon>
        <taxon>Mammalia</taxon>
        <taxon>Metatheria</taxon>
        <taxon>Didelphimorphia</taxon>
        <taxon>Didelphidae</taxon>
        <taxon>Monodelphis</taxon>
    </lineage>
</organism>
<dbReference type="PANTHER" id="PTHR14167">
    <property type="entry name" value="SH3 DOMAIN-CONTAINING"/>
    <property type="match status" value="1"/>
</dbReference>
<dbReference type="InterPro" id="IPR036028">
    <property type="entry name" value="SH3-like_dom_sf"/>
</dbReference>
<dbReference type="SMART" id="SM00326">
    <property type="entry name" value="SH3"/>
    <property type="match status" value="1"/>
</dbReference>
<dbReference type="PRINTS" id="PR00452">
    <property type="entry name" value="SH3DOMAIN"/>
</dbReference>
<sequence>MFKSGFRKQFHKASQFLSEKISRVEKTKLDDEFLEMERKIDVTHRAFIELLPKCIEYLQPNPAYRMKLGVMQTVFKITGQLKNQPYPHSEGMLGDCMLRYGSELGEESLFVQKTVKVGLCNCGEGNTIPSFRFFIYLSSEWALTSLLSVLLRWSEVRRGQALLDCGETMMLMSDIKEALDINVKQNFLDPVQLLEAREIKDIERNLRKLESRRLDYDYIKRRDISIIHPEELQVAGGKFEESKELVRTSMTNFLENDIEQVNQLAVFIEALLEYHRQNTEILEDLYRKLHHRIRLSPYYYKSHADFLKTYKVKGNDRVEYRSSANSGPSFANVVPCCRGLYDFAAEHEEELGFKEGDIITITSQVDENWYAGILEGKYGFFPITYVEVLVPLPSHLSY</sequence>
<evidence type="ECO:0000256" key="5">
    <source>
        <dbReference type="ARBA" id="ARBA00022583"/>
    </source>
</evidence>